<dbReference type="STRING" id="1210086.GCA_001613105_01425"/>
<dbReference type="Proteomes" id="UP000254869">
    <property type="component" value="Unassembled WGS sequence"/>
</dbReference>
<sequence length="128" mass="14453">MSERLQVPLGIDVSVDIEELQLKGDGRPFRARARWTNPTTGKRGSKSVSFKTRERAEEWTEQITRLADRGIDPVRANLSLGEYAELVPLDSENSNLEIALKGLEEKTLDPYLSGWRLRVLPELGTYPS</sequence>
<feature type="compositionally biased region" description="Polar residues" evidence="1">
    <location>
        <begin position="36"/>
        <end position="50"/>
    </location>
</feature>
<proteinExistence type="predicted"/>
<evidence type="ECO:0000313" key="3">
    <source>
        <dbReference type="Proteomes" id="UP000254869"/>
    </source>
</evidence>
<gene>
    <name evidence="2" type="ORF">DFR76_102849</name>
</gene>
<dbReference type="RefSeq" id="WP_067993568.1">
    <property type="nucleotide sequence ID" value="NZ_QQBC01000002.1"/>
</dbReference>
<name>A0A370ICI0_9NOCA</name>
<reference evidence="2 3" key="1">
    <citation type="submission" date="2018-07" db="EMBL/GenBank/DDBJ databases">
        <title>Genomic Encyclopedia of Type Strains, Phase IV (KMG-IV): sequencing the most valuable type-strain genomes for metagenomic binning, comparative biology and taxonomic classification.</title>
        <authorList>
            <person name="Goeker M."/>
        </authorList>
    </citation>
    <scope>NUCLEOTIDE SEQUENCE [LARGE SCALE GENOMIC DNA]</scope>
    <source>
        <strain evidence="2 3">DSM 44290</strain>
    </source>
</reference>
<protein>
    <submittedName>
        <fullName evidence="2">Uncharacterized protein</fullName>
    </submittedName>
</protein>
<comment type="caution">
    <text evidence="2">The sequence shown here is derived from an EMBL/GenBank/DDBJ whole genome shotgun (WGS) entry which is preliminary data.</text>
</comment>
<evidence type="ECO:0000256" key="1">
    <source>
        <dbReference type="SAM" id="MobiDB-lite"/>
    </source>
</evidence>
<keyword evidence="3" id="KW-1185">Reference proteome</keyword>
<evidence type="ECO:0000313" key="2">
    <source>
        <dbReference type="EMBL" id="RDI68448.1"/>
    </source>
</evidence>
<accession>A0A370ICI0</accession>
<dbReference type="EMBL" id="QQBC01000002">
    <property type="protein sequence ID" value="RDI68448.1"/>
    <property type="molecule type" value="Genomic_DNA"/>
</dbReference>
<organism evidence="2 3">
    <name type="scientific">Nocardia pseudobrasiliensis</name>
    <dbReference type="NCBI Taxonomy" id="45979"/>
    <lineage>
        <taxon>Bacteria</taxon>
        <taxon>Bacillati</taxon>
        <taxon>Actinomycetota</taxon>
        <taxon>Actinomycetes</taxon>
        <taxon>Mycobacteriales</taxon>
        <taxon>Nocardiaceae</taxon>
        <taxon>Nocardia</taxon>
    </lineage>
</organism>
<feature type="region of interest" description="Disordered" evidence="1">
    <location>
        <begin position="31"/>
        <end position="51"/>
    </location>
</feature>
<dbReference type="AlphaFoldDB" id="A0A370ICI0"/>